<dbReference type="Proteomes" id="UP000828941">
    <property type="component" value="Chromosome 6"/>
</dbReference>
<evidence type="ECO:0000313" key="2">
    <source>
        <dbReference type="Proteomes" id="UP000828941"/>
    </source>
</evidence>
<accession>A0ACB9NKV3</accession>
<reference evidence="1 2" key="1">
    <citation type="journal article" date="2022" name="DNA Res.">
        <title>Chromosomal-level genome assembly of the orchid tree Bauhinia variegata (Leguminosae; Cercidoideae) supports the allotetraploid origin hypothesis of Bauhinia.</title>
        <authorList>
            <person name="Zhong Y."/>
            <person name="Chen Y."/>
            <person name="Zheng D."/>
            <person name="Pang J."/>
            <person name="Liu Y."/>
            <person name="Luo S."/>
            <person name="Meng S."/>
            <person name="Qian L."/>
            <person name="Wei D."/>
            <person name="Dai S."/>
            <person name="Zhou R."/>
        </authorList>
    </citation>
    <scope>NUCLEOTIDE SEQUENCE [LARGE SCALE GENOMIC DNA]</scope>
    <source>
        <strain evidence="1">BV-YZ2020</strain>
    </source>
</reference>
<comment type="caution">
    <text evidence="1">The sequence shown here is derived from an EMBL/GenBank/DDBJ whole genome shotgun (WGS) entry which is preliminary data.</text>
</comment>
<organism evidence="1 2">
    <name type="scientific">Bauhinia variegata</name>
    <name type="common">Purple orchid tree</name>
    <name type="synonym">Phanera variegata</name>
    <dbReference type="NCBI Taxonomy" id="167791"/>
    <lineage>
        <taxon>Eukaryota</taxon>
        <taxon>Viridiplantae</taxon>
        <taxon>Streptophyta</taxon>
        <taxon>Embryophyta</taxon>
        <taxon>Tracheophyta</taxon>
        <taxon>Spermatophyta</taxon>
        <taxon>Magnoliopsida</taxon>
        <taxon>eudicotyledons</taxon>
        <taxon>Gunneridae</taxon>
        <taxon>Pentapetalae</taxon>
        <taxon>rosids</taxon>
        <taxon>fabids</taxon>
        <taxon>Fabales</taxon>
        <taxon>Fabaceae</taxon>
        <taxon>Cercidoideae</taxon>
        <taxon>Cercideae</taxon>
        <taxon>Bauhiniinae</taxon>
        <taxon>Bauhinia</taxon>
    </lineage>
</organism>
<protein>
    <submittedName>
        <fullName evidence="1">Uncharacterized protein</fullName>
    </submittedName>
</protein>
<keyword evidence="2" id="KW-1185">Reference proteome</keyword>
<evidence type="ECO:0000313" key="1">
    <source>
        <dbReference type="EMBL" id="KAI4336611.1"/>
    </source>
</evidence>
<gene>
    <name evidence="1" type="ORF">L6164_015115</name>
</gene>
<sequence>MGLLRFLRRYNYPVKAKIGNTVYSVQYIQSRGFRKAELVNDDNPVLPVLIIGAGPVGLVLSILLTKLGIKCAVLERNKTFSKHPQAHFINNRSMEIFRKIDGLVDEIQRSQSPVDLWRKFVYCTSLSGPVLGTVDHIQPQDLEHVVSPVSIAHFSQHKLTTLLLKQLENLGFHICTSETLEGNVQLQEKKIMMGHECISINAEDDFVTVTTSFFNKGKLEQLNVHCNILVGTDGASSTVRRLLGIEMRGEKDLQKLVSVHFLSKGLGQYLLKEKPGMLFFIFNTEAIGVLVGHDLRQGEFVLQVPFYPPQQAIEDFTSKACEKLISKLVGREVGDIDVIDIKPWVMHAEVAEKFICSGNRILLAGDAAHRFPPAGGFGMNTGIQDAHNLAWKIASVIKGITAPSILTSYEIERRPIAMFNTALSLQNFRAAMAVPAALGLDPTIANSVHRLINNGIGSILPLGLQKVTLDGIFAIGRAQLSESVLNESNPLGSSRLAKLRRIFEEGKSLQLQFPAEDIGFRYLQGAIMPYSNYTDSTPPVPTGRRRDYIPSSHPGSRLPHIYMRVNPLSEEAVSTLDLVSGDKVEFLLIIAPVKESYHLAHAALKVAEELRVCLRVCVIWSDGSVKGQGSKTRLSPWENYVDVVEVKRSSSPSWWDMCNMTNRGAILVRPDEHIGWRTSSGLAGDPTVEMRRVFHAVLGIN</sequence>
<proteinExistence type="predicted"/>
<name>A0ACB9NKV3_BAUVA</name>
<dbReference type="EMBL" id="CM039431">
    <property type="protein sequence ID" value="KAI4336611.1"/>
    <property type="molecule type" value="Genomic_DNA"/>
</dbReference>